<dbReference type="OrthoDB" id="60033at2759"/>
<dbReference type="PROSITE" id="PS50011">
    <property type="entry name" value="PROTEIN_KINASE_DOM"/>
    <property type="match status" value="1"/>
</dbReference>
<sequence>MTVLLSFCVFSLVLIIETVSSQQFYDKSECTSISQVPGSNYICKPVKYPCQTFIVYRTRNEINSLLAISTLFKSNYSQLLTLNYLNQSVSDVLPLGREIIIPINCSCAAERFSQAIFKYNSSNSNPLYNIACGVFEGLLKAQTLADMNQNYDGNSTNDVELTVPIRCACPDRSDIRKGVNYLVTYPIVERDETRLIASKFGIAEDALFAANNLEPFSTIFPQTTLLIPTTEIPAINLEVTRPVQASPGPKISIPLKDTPRKKMRRKSYIVIGLIAAISLLILVCAFGLFIHIRRVCYPLSFQPLSARSSQMSSFSPDFLDGMAKLKHSLLNFSLEELQLATGDFCDASAVGSSVYHGRIGGSHLAIERMESEDAANLVVDILTKINHLNIVRLEGFCYETARPYLVFEFAANGCLRDYLSDKKLAGELIWKHRMQIAFDVAVGIHYIHHCTNPAYVHRNISSRSVLITTDGRAKITGFKWAKSLIDCEDKNNLSVTVGHKGYLAPEYIDHGLSSPKVDIFALGVVLLELISNKEAVMDTCYLKDSVEFLSDGVIEGSSGCLEKLKEFIDPSLDGNYPLGDALCLTLLAKGCVEKDPNHRPNMNDVLKALSRIV</sequence>
<dbReference type="PANTHER" id="PTHR45927">
    <property type="entry name" value="LYSM-DOMAIN RECEPTOR-LIKE KINASE-RELATED"/>
    <property type="match status" value="1"/>
</dbReference>
<dbReference type="InterPro" id="IPR001245">
    <property type="entry name" value="Ser-Thr/Tyr_kinase_cat_dom"/>
</dbReference>
<keyword evidence="5" id="KW-0808">Transferase</keyword>
<keyword evidence="2" id="KW-0732">Signal</keyword>
<dbReference type="InterPro" id="IPR036779">
    <property type="entry name" value="LysM_dom_sf"/>
</dbReference>
<proteinExistence type="predicted"/>
<name>A0A7J6W0N8_THATH</name>
<keyword evidence="1" id="KW-0812">Transmembrane</keyword>
<dbReference type="Pfam" id="PF07714">
    <property type="entry name" value="PK_Tyr_Ser-Thr"/>
    <property type="match status" value="1"/>
</dbReference>
<organism evidence="5 6">
    <name type="scientific">Thalictrum thalictroides</name>
    <name type="common">Rue-anemone</name>
    <name type="synonym">Anemone thalictroides</name>
    <dbReference type="NCBI Taxonomy" id="46969"/>
    <lineage>
        <taxon>Eukaryota</taxon>
        <taxon>Viridiplantae</taxon>
        <taxon>Streptophyta</taxon>
        <taxon>Embryophyta</taxon>
        <taxon>Tracheophyta</taxon>
        <taxon>Spermatophyta</taxon>
        <taxon>Magnoliopsida</taxon>
        <taxon>Ranunculales</taxon>
        <taxon>Ranunculaceae</taxon>
        <taxon>Thalictroideae</taxon>
        <taxon>Thalictrum</taxon>
    </lineage>
</organism>
<dbReference type="AlphaFoldDB" id="A0A7J6W0N8"/>
<evidence type="ECO:0000256" key="2">
    <source>
        <dbReference type="SAM" id="SignalP"/>
    </source>
</evidence>
<feature type="domain" description="Protein kinase" evidence="3">
    <location>
        <begin position="333"/>
        <end position="612"/>
    </location>
</feature>
<feature type="chain" id="PRO_5029699978" evidence="2">
    <location>
        <begin position="22"/>
        <end position="613"/>
    </location>
</feature>
<dbReference type="InterPro" id="IPR018392">
    <property type="entry name" value="LysM"/>
</dbReference>
<feature type="signal peptide" evidence="2">
    <location>
        <begin position="1"/>
        <end position="21"/>
    </location>
</feature>
<dbReference type="InterPro" id="IPR052611">
    <property type="entry name" value="Plant_RLK_LysM"/>
</dbReference>
<evidence type="ECO:0000259" key="4">
    <source>
        <dbReference type="PROSITE" id="PS51782"/>
    </source>
</evidence>
<evidence type="ECO:0000256" key="1">
    <source>
        <dbReference type="SAM" id="Phobius"/>
    </source>
</evidence>
<dbReference type="GO" id="GO:0005524">
    <property type="term" value="F:ATP binding"/>
    <property type="evidence" value="ECO:0007669"/>
    <property type="project" value="InterPro"/>
</dbReference>
<dbReference type="Pfam" id="PF23473">
    <property type="entry name" value="LysM3_LYK4_5"/>
    <property type="match status" value="1"/>
</dbReference>
<feature type="transmembrane region" description="Helical" evidence="1">
    <location>
        <begin position="268"/>
        <end position="290"/>
    </location>
</feature>
<dbReference type="Gene3D" id="1.10.510.10">
    <property type="entry name" value="Transferase(Phosphotransferase) domain 1"/>
    <property type="match status" value="1"/>
</dbReference>
<dbReference type="PANTHER" id="PTHR45927:SF9">
    <property type="entry name" value="FAMILY PROTEIN _ PEPTIDOGLYCAN-BINDING LYSM DOMAIN-CONTAINING PROTEIN, PUTATIVE-RELATED"/>
    <property type="match status" value="1"/>
</dbReference>
<keyword evidence="1" id="KW-0472">Membrane</keyword>
<evidence type="ECO:0000313" key="5">
    <source>
        <dbReference type="EMBL" id="KAF5190653.1"/>
    </source>
</evidence>
<comment type="caution">
    <text evidence="5">The sequence shown here is derived from an EMBL/GenBank/DDBJ whole genome shotgun (WGS) entry which is preliminary data.</text>
</comment>
<dbReference type="SUPFAM" id="SSF56112">
    <property type="entry name" value="Protein kinase-like (PK-like)"/>
    <property type="match status" value="1"/>
</dbReference>
<dbReference type="InterPro" id="IPR011009">
    <property type="entry name" value="Kinase-like_dom_sf"/>
</dbReference>
<dbReference type="Gene3D" id="3.30.200.20">
    <property type="entry name" value="Phosphorylase Kinase, domain 1"/>
    <property type="match status" value="1"/>
</dbReference>
<gene>
    <name evidence="5" type="ORF">FRX31_019759</name>
</gene>
<keyword evidence="5" id="KW-0418">Kinase</keyword>
<accession>A0A7J6W0N8</accession>
<dbReference type="EMBL" id="JABWDY010023833">
    <property type="protein sequence ID" value="KAF5190653.1"/>
    <property type="molecule type" value="Genomic_DNA"/>
</dbReference>
<dbReference type="InterPro" id="IPR000719">
    <property type="entry name" value="Prot_kinase_dom"/>
</dbReference>
<evidence type="ECO:0000313" key="6">
    <source>
        <dbReference type="Proteomes" id="UP000554482"/>
    </source>
</evidence>
<dbReference type="Gene3D" id="3.10.350.10">
    <property type="entry name" value="LysM domain"/>
    <property type="match status" value="1"/>
</dbReference>
<keyword evidence="6" id="KW-1185">Reference proteome</keyword>
<dbReference type="InterPro" id="IPR056562">
    <property type="entry name" value="LysM2_CERK1_LYK3_4_5"/>
</dbReference>
<dbReference type="GO" id="GO:0004672">
    <property type="term" value="F:protein kinase activity"/>
    <property type="evidence" value="ECO:0007669"/>
    <property type="project" value="InterPro"/>
</dbReference>
<dbReference type="GO" id="GO:0005886">
    <property type="term" value="C:plasma membrane"/>
    <property type="evidence" value="ECO:0007669"/>
    <property type="project" value="UniProtKB-ARBA"/>
</dbReference>
<dbReference type="InterPro" id="IPR056561">
    <property type="entry name" value="NFP_LYK_LysM1"/>
</dbReference>
<reference evidence="5 6" key="1">
    <citation type="submission" date="2020-06" db="EMBL/GenBank/DDBJ databases">
        <title>Transcriptomic and genomic resources for Thalictrum thalictroides and T. hernandezii: Facilitating candidate gene discovery in an emerging model plant lineage.</title>
        <authorList>
            <person name="Arias T."/>
            <person name="Riano-Pachon D.M."/>
            <person name="Di Stilio V.S."/>
        </authorList>
    </citation>
    <scope>NUCLEOTIDE SEQUENCE [LARGE SCALE GENOMIC DNA]</scope>
    <source>
        <strain evidence="6">cv. WT478/WT964</strain>
        <tissue evidence="5">Leaves</tissue>
    </source>
</reference>
<keyword evidence="1" id="KW-1133">Transmembrane helix</keyword>
<protein>
    <submittedName>
        <fullName evidence="5">Kinase domain</fullName>
    </submittedName>
</protein>
<evidence type="ECO:0000259" key="3">
    <source>
        <dbReference type="PROSITE" id="PS50011"/>
    </source>
</evidence>
<dbReference type="Proteomes" id="UP000554482">
    <property type="component" value="Unassembled WGS sequence"/>
</dbReference>
<dbReference type="Pfam" id="PF23472">
    <property type="entry name" value="LysM2_CERK1_LYK3_4_5"/>
    <property type="match status" value="1"/>
</dbReference>
<dbReference type="PROSITE" id="PS51782">
    <property type="entry name" value="LYSM"/>
    <property type="match status" value="1"/>
</dbReference>
<dbReference type="Pfam" id="PF23446">
    <property type="entry name" value="LysM1_NFP_LYK"/>
    <property type="match status" value="1"/>
</dbReference>
<dbReference type="InterPro" id="IPR056563">
    <property type="entry name" value="LysM3_LYK4_5"/>
</dbReference>
<feature type="domain" description="LysM" evidence="4">
    <location>
        <begin position="183"/>
        <end position="227"/>
    </location>
</feature>